<dbReference type="SUPFAM" id="SSF52317">
    <property type="entry name" value="Class I glutamine amidotransferase-like"/>
    <property type="match status" value="1"/>
</dbReference>
<dbReference type="PANTHER" id="PTHR48094:SF11">
    <property type="entry name" value="GLUTATHIONE-INDEPENDENT GLYOXALASE HSP31-RELATED"/>
    <property type="match status" value="1"/>
</dbReference>
<evidence type="ECO:0000313" key="6">
    <source>
        <dbReference type="EMBL" id="MCS0659193.1"/>
    </source>
</evidence>
<protein>
    <submittedName>
        <fullName evidence="6">Type 1 glutamine amidotransferase domain-containing protein</fullName>
    </submittedName>
</protein>
<evidence type="ECO:0000256" key="2">
    <source>
        <dbReference type="ARBA" id="ARBA00023239"/>
    </source>
</evidence>
<dbReference type="InterPro" id="IPR050325">
    <property type="entry name" value="Prot/Nucl_acid_deglycase"/>
</dbReference>
<dbReference type="CDD" id="cd03141">
    <property type="entry name" value="GATase1_Hsp31_like"/>
    <property type="match status" value="1"/>
</dbReference>
<evidence type="ECO:0000256" key="1">
    <source>
        <dbReference type="ARBA" id="ARBA00023016"/>
    </source>
</evidence>
<dbReference type="RefSeq" id="WP_258812379.1">
    <property type="nucleotide sequence ID" value="NZ_JANUGU010000004.1"/>
</dbReference>
<keyword evidence="2" id="KW-0456">Lyase</keyword>
<evidence type="ECO:0000259" key="5">
    <source>
        <dbReference type="Pfam" id="PF01965"/>
    </source>
</evidence>
<dbReference type="InterPro" id="IPR029062">
    <property type="entry name" value="Class_I_gatase-like"/>
</dbReference>
<dbReference type="Gene3D" id="3.40.50.880">
    <property type="match status" value="1"/>
</dbReference>
<feature type="signal peptide" evidence="4">
    <location>
        <begin position="1"/>
        <end position="25"/>
    </location>
</feature>
<organism evidence="6 7">
    <name type="scientific">Massilia terrae</name>
    <dbReference type="NCBI Taxonomy" id="1811224"/>
    <lineage>
        <taxon>Bacteria</taxon>
        <taxon>Pseudomonadati</taxon>
        <taxon>Pseudomonadota</taxon>
        <taxon>Betaproteobacteria</taxon>
        <taxon>Burkholderiales</taxon>
        <taxon>Oxalobacteraceae</taxon>
        <taxon>Telluria group</taxon>
        <taxon>Massilia</taxon>
    </lineage>
</organism>
<name>A0ABT2CYY0_9BURK</name>
<evidence type="ECO:0000313" key="7">
    <source>
        <dbReference type="Proteomes" id="UP001204621"/>
    </source>
</evidence>
<accession>A0ABT2CYY0</accession>
<dbReference type="InterPro" id="IPR002818">
    <property type="entry name" value="DJ-1/PfpI"/>
</dbReference>
<dbReference type="Proteomes" id="UP001204621">
    <property type="component" value="Unassembled WGS sequence"/>
</dbReference>
<keyword evidence="7" id="KW-1185">Reference proteome</keyword>
<keyword evidence="4" id="KW-0732">Signal</keyword>
<dbReference type="PANTHER" id="PTHR48094">
    <property type="entry name" value="PROTEIN/NUCLEIC ACID DEGLYCASE DJ-1-RELATED"/>
    <property type="match status" value="1"/>
</dbReference>
<proteinExistence type="inferred from homology"/>
<dbReference type="EMBL" id="JANUGU010000004">
    <property type="protein sequence ID" value="MCS0659193.1"/>
    <property type="molecule type" value="Genomic_DNA"/>
</dbReference>
<comment type="caution">
    <text evidence="6">The sequence shown here is derived from an EMBL/GenBank/DDBJ whole genome shotgun (WGS) entry which is preliminary data.</text>
</comment>
<feature type="chain" id="PRO_5046388741" evidence="4">
    <location>
        <begin position="26"/>
        <end position="269"/>
    </location>
</feature>
<feature type="domain" description="DJ-1/PfpI" evidence="5">
    <location>
        <begin position="62"/>
        <end position="259"/>
    </location>
</feature>
<evidence type="ECO:0000256" key="4">
    <source>
        <dbReference type="SAM" id="SignalP"/>
    </source>
</evidence>
<dbReference type="Pfam" id="PF01965">
    <property type="entry name" value="DJ-1_PfpI"/>
    <property type="match status" value="1"/>
</dbReference>
<keyword evidence="6" id="KW-0315">Glutamine amidotransferase</keyword>
<gene>
    <name evidence="6" type="ORF">NX778_14075</name>
</gene>
<comment type="similarity">
    <text evidence="3">Belongs to the peptidase C56 family. HSP31-like subfamily.</text>
</comment>
<keyword evidence="1" id="KW-0346">Stress response</keyword>
<reference evidence="6 7" key="1">
    <citation type="submission" date="2022-08" db="EMBL/GenBank/DDBJ databases">
        <title>Reclassification of Massilia species as members of the genera Telluria, Duganella, Pseudoduganella, Mokoshia gen. nov. and Zemynaea gen. nov. using orthogonal and non-orthogonal genome-based approaches.</title>
        <authorList>
            <person name="Bowman J.P."/>
        </authorList>
    </citation>
    <scope>NUCLEOTIDE SEQUENCE [LARGE SCALE GENOMIC DNA]</scope>
    <source>
        <strain evidence="6 7">JCM 31606</strain>
    </source>
</reference>
<sequence length="269" mass="29249">MITKIGKWLYLGIFLASFGPLTPGAASGKEEVPRPKAKKVLIVMTNHSKYPTRSDTTGLWLTELTHFYEVFRDAGIDLDFVSPNGGPVPLDQRSLGRLYMDEGARSLLKDPQFSARLQETLSPSQVDASNYMAIFYTGGHGTMWDFRGNGELKTLAEQIYRDGGVVASVCHGAAGLLDLDGDNGRPLIVGKKITGFSNSEEYLSGVQNQVPFSLQDELKSRGAAYQKAVIPFVSYVVTDGRIVTGQNPGSSSEVAKETLRVIASQHSID</sequence>
<evidence type="ECO:0000256" key="3">
    <source>
        <dbReference type="ARBA" id="ARBA00038493"/>
    </source>
</evidence>